<dbReference type="AlphaFoldDB" id="A0A232F9S7"/>
<name>A0A232F9S7_9HYME</name>
<dbReference type="EMBL" id="NNAY01000672">
    <property type="protein sequence ID" value="OXU27067.1"/>
    <property type="molecule type" value="Genomic_DNA"/>
</dbReference>
<protein>
    <submittedName>
        <fullName evidence="2">Uncharacterized protein</fullName>
    </submittedName>
</protein>
<feature type="region of interest" description="Disordered" evidence="1">
    <location>
        <begin position="88"/>
        <end position="114"/>
    </location>
</feature>
<feature type="region of interest" description="Disordered" evidence="1">
    <location>
        <begin position="36"/>
        <end position="58"/>
    </location>
</feature>
<gene>
    <name evidence="2" type="ORF">TSAR_002726</name>
</gene>
<sequence length="293" mass="32789">MRTFAPLEALLHDLVPIEYRYTKELEIWRESALARDTSRSSSNTRKSRKENGAGRSNAPAAEIHSALPLLLLLLLRVVMAQFQIDSPEPGRNRLGARGKERRKRASEQRERVEAAESKSLEGRIRLFCTTQFITGKLAGYKHSANPHNVITFMELNYKFDNSMKNKTAAINANKKINGEKRSSGKQANLDVYVFAEDSFNGRGFEMLVWRYSDLLWNEVIDCNVVFYILLSKNDVQMRTQAKSTAVSAVSSVSTVVSTEADGASSESSEAEAACAVTKTSGSVAWFWYWASVD</sequence>
<reference evidence="2 3" key="1">
    <citation type="journal article" date="2017" name="Curr. Biol.">
        <title>The Evolution of Venom by Co-option of Single-Copy Genes.</title>
        <authorList>
            <person name="Martinson E.O."/>
            <person name="Mrinalini"/>
            <person name="Kelkar Y.D."/>
            <person name="Chang C.H."/>
            <person name="Werren J.H."/>
        </authorList>
    </citation>
    <scope>NUCLEOTIDE SEQUENCE [LARGE SCALE GENOMIC DNA]</scope>
    <source>
        <strain evidence="2 3">Alberta</strain>
        <tissue evidence="2">Whole body</tissue>
    </source>
</reference>
<proteinExistence type="predicted"/>
<dbReference type="Proteomes" id="UP000215335">
    <property type="component" value="Unassembled WGS sequence"/>
</dbReference>
<keyword evidence="3" id="KW-1185">Reference proteome</keyword>
<evidence type="ECO:0000256" key="1">
    <source>
        <dbReference type="SAM" id="MobiDB-lite"/>
    </source>
</evidence>
<evidence type="ECO:0000313" key="2">
    <source>
        <dbReference type="EMBL" id="OXU27067.1"/>
    </source>
</evidence>
<feature type="compositionally biased region" description="Basic residues" evidence="1">
    <location>
        <begin position="94"/>
        <end position="104"/>
    </location>
</feature>
<comment type="caution">
    <text evidence="2">The sequence shown here is derived from an EMBL/GenBank/DDBJ whole genome shotgun (WGS) entry which is preliminary data.</text>
</comment>
<accession>A0A232F9S7</accession>
<evidence type="ECO:0000313" key="3">
    <source>
        <dbReference type="Proteomes" id="UP000215335"/>
    </source>
</evidence>
<feature type="compositionally biased region" description="Basic and acidic residues" evidence="1">
    <location>
        <begin position="105"/>
        <end position="114"/>
    </location>
</feature>
<organism evidence="2 3">
    <name type="scientific">Trichomalopsis sarcophagae</name>
    <dbReference type="NCBI Taxonomy" id="543379"/>
    <lineage>
        <taxon>Eukaryota</taxon>
        <taxon>Metazoa</taxon>
        <taxon>Ecdysozoa</taxon>
        <taxon>Arthropoda</taxon>
        <taxon>Hexapoda</taxon>
        <taxon>Insecta</taxon>
        <taxon>Pterygota</taxon>
        <taxon>Neoptera</taxon>
        <taxon>Endopterygota</taxon>
        <taxon>Hymenoptera</taxon>
        <taxon>Apocrita</taxon>
        <taxon>Proctotrupomorpha</taxon>
        <taxon>Chalcidoidea</taxon>
        <taxon>Pteromalidae</taxon>
        <taxon>Pteromalinae</taxon>
        <taxon>Trichomalopsis</taxon>
    </lineage>
</organism>